<evidence type="ECO:0008006" key="3">
    <source>
        <dbReference type="Google" id="ProtNLM"/>
    </source>
</evidence>
<keyword evidence="2" id="KW-1185">Reference proteome</keyword>
<sequence length="449" mass="52546">MARPTLEGLPAELHIQILFQIDDLSSLKSIVHSSPKFHQSYLIVRKKVLFSIARSIYGPHINDAVVAIRTRGLYIQHYKQEAIAMLDAWRRNEEIKALNLTPSIRTDILKNIEEVMELFHLAKILGFFLADYAKTLPRPEWIDQDKWATEMIPIELSDTEKYRLTRAFCRLQIMSNVFGHVDALSKETPESWVIPRNEWPTLGIYEPYLDFRQDAYLLFWGVVPLWEYDEMGCLVAYMRRKISSFYKEIRDGIHDLIERNVPKGTWGREWFETLPEEFNLPYTRLSSVENLEDMDSYTDCLISMGPTFVYRFLQASPLLKRDLFLANVDSTLFEPYIGEINPFHFDWEKSPLLYPADRFAVPNYVEVWEKLPIVEQPSPGWKKLQWDPEDLHAAYQIPGVPIIDSVDLYSPNEFGWEWGHAIWDEGRLEQWKVPIPRRGQNGQADAISS</sequence>
<gene>
    <name evidence="1" type="ORF">N7456_013659</name>
</gene>
<accession>A0A9W9EFP5</accession>
<reference evidence="1" key="2">
    <citation type="journal article" date="2023" name="IMA Fungus">
        <title>Comparative genomic study of the Penicillium genus elucidates a diverse pangenome and 15 lateral gene transfer events.</title>
        <authorList>
            <person name="Petersen C."/>
            <person name="Sorensen T."/>
            <person name="Nielsen M.R."/>
            <person name="Sondergaard T.E."/>
            <person name="Sorensen J.L."/>
            <person name="Fitzpatrick D.A."/>
            <person name="Frisvad J.C."/>
            <person name="Nielsen K.L."/>
        </authorList>
    </citation>
    <scope>NUCLEOTIDE SEQUENCE</scope>
    <source>
        <strain evidence="1">IBT 30069</strain>
    </source>
</reference>
<evidence type="ECO:0000313" key="2">
    <source>
        <dbReference type="Proteomes" id="UP001149165"/>
    </source>
</evidence>
<name>A0A9W9EFP5_9EURO</name>
<evidence type="ECO:0000313" key="1">
    <source>
        <dbReference type="EMBL" id="KAJ5080949.1"/>
    </source>
</evidence>
<organism evidence="1 2">
    <name type="scientific">Penicillium angulare</name>
    <dbReference type="NCBI Taxonomy" id="116970"/>
    <lineage>
        <taxon>Eukaryota</taxon>
        <taxon>Fungi</taxon>
        <taxon>Dikarya</taxon>
        <taxon>Ascomycota</taxon>
        <taxon>Pezizomycotina</taxon>
        <taxon>Eurotiomycetes</taxon>
        <taxon>Eurotiomycetidae</taxon>
        <taxon>Eurotiales</taxon>
        <taxon>Aspergillaceae</taxon>
        <taxon>Penicillium</taxon>
    </lineage>
</organism>
<reference evidence="1" key="1">
    <citation type="submission" date="2022-11" db="EMBL/GenBank/DDBJ databases">
        <authorList>
            <person name="Petersen C."/>
        </authorList>
    </citation>
    <scope>NUCLEOTIDE SEQUENCE</scope>
    <source>
        <strain evidence="1">IBT 30069</strain>
    </source>
</reference>
<dbReference type="EMBL" id="JAPQKH010000012">
    <property type="protein sequence ID" value="KAJ5080949.1"/>
    <property type="molecule type" value="Genomic_DNA"/>
</dbReference>
<comment type="caution">
    <text evidence="1">The sequence shown here is derived from an EMBL/GenBank/DDBJ whole genome shotgun (WGS) entry which is preliminary data.</text>
</comment>
<proteinExistence type="predicted"/>
<dbReference type="OrthoDB" id="5427059at2759"/>
<dbReference type="AlphaFoldDB" id="A0A9W9EFP5"/>
<dbReference type="Proteomes" id="UP001149165">
    <property type="component" value="Unassembled WGS sequence"/>
</dbReference>
<protein>
    <recommendedName>
        <fullName evidence="3">F-box domain-containing protein</fullName>
    </recommendedName>
</protein>